<evidence type="ECO:0000256" key="1">
    <source>
        <dbReference type="SAM" id="SignalP"/>
    </source>
</evidence>
<keyword evidence="3" id="KW-1185">Reference proteome</keyword>
<organism evidence="2 3">
    <name type="scientific">Clunio marinus</name>
    <dbReference type="NCBI Taxonomy" id="568069"/>
    <lineage>
        <taxon>Eukaryota</taxon>
        <taxon>Metazoa</taxon>
        <taxon>Ecdysozoa</taxon>
        <taxon>Arthropoda</taxon>
        <taxon>Hexapoda</taxon>
        <taxon>Insecta</taxon>
        <taxon>Pterygota</taxon>
        <taxon>Neoptera</taxon>
        <taxon>Endopterygota</taxon>
        <taxon>Diptera</taxon>
        <taxon>Nematocera</taxon>
        <taxon>Chironomoidea</taxon>
        <taxon>Chironomidae</taxon>
        <taxon>Clunio</taxon>
    </lineage>
</organism>
<reference evidence="2 3" key="1">
    <citation type="submission" date="2015-04" db="EMBL/GenBank/DDBJ databases">
        <authorList>
            <person name="Syromyatnikov M.Y."/>
            <person name="Popov V.N."/>
        </authorList>
    </citation>
    <scope>NUCLEOTIDE SEQUENCE [LARGE SCALE GENOMIC DNA]</scope>
</reference>
<gene>
    <name evidence="2" type="ORF">CLUMA_CG017993</name>
</gene>
<evidence type="ECO:0000313" key="3">
    <source>
        <dbReference type="Proteomes" id="UP000183832"/>
    </source>
</evidence>
<evidence type="ECO:0000313" key="2">
    <source>
        <dbReference type="EMBL" id="CRL05606.1"/>
    </source>
</evidence>
<name>A0A1J1J2E3_9DIPT</name>
<feature type="chain" id="PRO_5012859668" evidence="1">
    <location>
        <begin position="21"/>
        <end position="293"/>
    </location>
</feature>
<dbReference type="AlphaFoldDB" id="A0A1J1J2E3"/>
<feature type="signal peptide" evidence="1">
    <location>
        <begin position="1"/>
        <end position="20"/>
    </location>
</feature>
<protein>
    <submittedName>
        <fullName evidence="2">CLUMA_CG017993, isoform A</fullName>
    </submittedName>
</protein>
<accession>A0A1J1J2E3</accession>
<dbReference type="EMBL" id="CVRI01000064">
    <property type="protein sequence ID" value="CRL05606.1"/>
    <property type="molecule type" value="Genomic_DNA"/>
</dbReference>
<proteinExistence type="predicted"/>
<sequence>MILQWQIIFCLIFTVAYITADSDINPTCLLNYLHENQIIIGGFRGFKARKTQFNEPDATCNERIESFNNNMYDELLRLLRNEHETAEIADCIIDQLKVLKYGDLQLQKLFYEGSKTISKRKRKNKLKSIEFSIDKQLEISLKICSPEDIFGEFFDELYNSANQTSDEDSAESDYCLKKHLSDTNFYNKTAYVIDMNPKNIDISQINCDDEYKIALDAFEEAFEEELQMEMRKSPKNTKTCVTNAIRSTKSLEHNLFAAILGEIGVTADERAKERAKYVTAMDQMYSKLMKCNY</sequence>
<dbReference type="Proteomes" id="UP000183832">
    <property type="component" value="Unassembled WGS sequence"/>
</dbReference>
<keyword evidence="1" id="KW-0732">Signal</keyword>